<dbReference type="EMBL" id="CAXIEN010000476">
    <property type="protein sequence ID" value="CAL1298815.1"/>
    <property type="molecule type" value="Genomic_DNA"/>
</dbReference>
<accession>A0AAV2BSW2</accession>
<dbReference type="AlphaFoldDB" id="A0AAV2BSW2"/>
<proteinExistence type="predicted"/>
<dbReference type="Proteomes" id="UP001497382">
    <property type="component" value="Unassembled WGS sequence"/>
</dbReference>
<protein>
    <submittedName>
        <fullName evidence="1">Uncharacterized protein</fullName>
    </submittedName>
</protein>
<keyword evidence="2" id="KW-1185">Reference proteome</keyword>
<reference evidence="1 2" key="1">
    <citation type="submission" date="2024-04" db="EMBL/GenBank/DDBJ databases">
        <authorList>
            <person name="Rising A."/>
            <person name="Reimegard J."/>
            <person name="Sonavane S."/>
            <person name="Akerstrom W."/>
            <person name="Nylinder S."/>
            <person name="Hedman E."/>
            <person name="Kallberg Y."/>
        </authorList>
    </citation>
    <scope>NUCLEOTIDE SEQUENCE [LARGE SCALE GENOMIC DNA]</scope>
</reference>
<name>A0AAV2BSW2_9ARAC</name>
<comment type="caution">
    <text evidence="1">The sequence shown here is derived from an EMBL/GenBank/DDBJ whole genome shotgun (WGS) entry which is preliminary data.</text>
</comment>
<gene>
    <name evidence="1" type="ORF">LARSCL_LOCUS21013</name>
</gene>
<evidence type="ECO:0000313" key="2">
    <source>
        <dbReference type="Proteomes" id="UP001497382"/>
    </source>
</evidence>
<sequence length="49" mass="5580">MLLQASMYLRHCACVKILPIFPFCSSSFPPLLRALDVSDFEHSKVVRLV</sequence>
<organism evidence="1 2">
    <name type="scientific">Larinioides sclopetarius</name>
    <dbReference type="NCBI Taxonomy" id="280406"/>
    <lineage>
        <taxon>Eukaryota</taxon>
        <taxon>Metazoa</taxon>
        <taxon>Ecdysozoa</taxon>
        <taxon>Arthropoda</taxon>
        <taxon>Chelicerata</taxon>
        <taxon>Arachnida</taxon>
        <taxon>Araneae</taxon>
        <taxon>Araneomorphae</taxon>
        <taxon>Entelegynae</taxon>
        <taxon>Araneoidea</taxon>
        <taxon>Araneidae</taxon>
        <taxon>Larinioides</taxon>
    </lineage>
</organism>
<evidence type="ECO:0000313" key="1">
    <source>
        <dbReference type="EMBL" id="CAL1298815.1"/>
    </source>
</evidence>